<protein>
    <recommendedName>
        <fullName evidence="3">Retrotransposon gag domain-containing protein</fullName>
    </recommendedName>
</protein>
<gene>
    <name evidence="1" type="ORF">DAPPUDRAFT_320054</name>
</gene>
<keyword evidence="2" id="KW-1185">Reference proteome</keyword>
<name>E9GNP7_DAPPU</name>
<proteinExistence type="predicted"/>
<dbReference type="KEGG" id="dpx:DAPPUDRAFT_320054"/>
<reference evidence="1 2" key="1">
    <citation type="journal article" date="2011" name="Science">
        <title>The ecoresponsive genome of Daphnia pulex.</title>
        <authorList>
            <person name="Colbourne J.K."/>
            <person name="Pfrender M.E."/>
            <person name="Gilbert D."/>
            <person name="Thomas W.K."/>
            <person name="Tucker A."/>
            <person name="Oakley T.H."/>
            <person name="Tokishita S."/>
            <person name="Aerts A."/>
            <person name="Arnold G.J."/>
            <person name="Basu M.K."/>
            <person name="Bauer D.J."/>
            <person name="Caceres C.E."/>
            <person name="Carmel L."/>
            <person name="Casola C."/>
            <person name="Choi J.H."/>
            <person name="Detter J.C."/>
            <person name="Dong Q."/>
            <person name="Dusheyko S."/>
            <person name="Eads B.D."/>
            <person name="Frohlich T."/>
            <person name="Geiler-Samerotte K.A."/>
            <person name="Gerlach D."/>
            <person name="Hatcher P."/>
            <person name="Jogdeo S."/>
            <person name="Krijgsveld J."/>
            <person name="Kriventseva E.V."/>
            <person name="Kultz D."/>
            <person name="Laforsch C."/>
            <person name="Lindquist E."/>
            <person name="Lopez J."/>
            <person name="Manak J.R."/>
            <person name="Muller J."/>
            <person name="Pangilinan J."/>
            <person name="Patwardhan R.P."/>
            <person name="Pitluck S."/>
            <person name="Pritham E.J."/>
            <person name="Rechtsteiner A."/>
            <person name="Rho M."/>
            <person name="Rogozin I.B."/>
            <person name="Sakarya O."/>
            <person name="Salamov A."/>
            <person name="Schaack S."/>
            <person name="Shapiro H."/>
            <person name="Shiga Y."/>
            <person name="Skalitzky C."/>
            <person name="Smith Z."/>
            <person name="Souvorov A."/>
            <person name="Sung W."/>
            <person name="Tang Z."/>
            <person name="Tsuchiya D."/>
            <person name="Tu H."/>
            <person name="Vos H."/>
            <person name="Wang M."/>
            <person name="Wolf Y.I."/>
            <person name="Yamagata H."/>
            <person name="Yamada T."/>
            <person name="Ye Y."/>
            <person name="Shaw J.R."/>
            <person name="Andrews J."/>
            <person name="Crease T.J."/>
            <person name="Tang H."/>
            <person name="Lucas S.M."/>
            <person name="Robertson H.M."/>
            <person name="Bork P."/>
            <person name="Koonin E.V."/>
            <person name="Zdobnov E.M."/>
            <person name="Grigoriev I.V."/>
            <person name="Lynch M."/>
            <person name="Boore J.L."/>
        </authorList>
    </citation>
    <scope>NUCLEOTIDE SEQUENCE [LARGE SCALE GENOMIC DNA]</scope>
</reference>
<dbReference type="EMBL" id="GL732555">
    <property type="protein sequence ID" value="EFX78923.1"/>
    <property type="molecule type" value="Genomic_DNA"/>
</dbReference>
<accession>E9GNP7</accession>
<dbReference type="InParanoid" id="E9GNP7"/>
<dbReference type="PANTHER" id="PTHR33223:SF6">
    <property type="entry name" value="CCHC-TYPE DOMAIN-CONTAINING PROTEIN"/>
    <property type="match status" value="1"/>
</dbReference>
<dbReference type="AlphaFoldDB" id="E9GNP7"/>
<dbReference type="Proteomes" id="UP000000305">
    <property type="component" value="Unassembled WGS sequence"/>
</dbReference>
<organism evidence="1 2">
    <name type="scientific">Daphnia pulex</name>
    <name type="common">Water flea</name>
    <dbReference type="NCBI Taxonomy" id="6669"/>
    <lineage>
        <taxon>Eukaryota</taxon>
        <taxon>Metazoa</taxon>
        <taxon>Ecdysozoa</taxon>
        <taxon>Arthropoda</taxon>
        <taxon>Crustacea</taxon>
        <taxon>Branchiopoda</taxon>
        <taxon>Diplostraca</taxon>
        <taxon>Cladocera</taxon>
        <taxon>Anomopoda</taxon>
        <taxon>Daphniidae</taxon>
        <taxon>Daphnia</taxon>
    </lineage>
</organism>
<evidence type="ECO:0008006" key="3">
    <source>
        <dbReference type="Google" id="ProtNLM"/>
    </source>
</evidence>
<dbReference type="OrthoDB" id="6389216at2759"/>
<evidence type="ECO:0000313" key="2">
    <source>
        <dbReference type="Proteomes" id="UP000000305"/>
    </source>
</evidence>
<dbReference type="PhylomeDB" id="E9GNP7"/>
<dbReference type="HOGENOM" id="CLU_1112284_0_0_1"/>
<dbReference type="PANTHER" id="PTHR33223">
    <property type="entry name" value="CCHC-TYPE DOMAIN-CONTAINING PROTEIN"/>
    <property type="match status" value="1"/>
</dbReference>
<sequence>MSTPGPIVSLKPNAGVTVVLPPPVGTNESPQCVPQQPSSFFSTPEEKARKVKQAQTMQALISVTIFCDRDTSGRFGDWVAHLEAALALGDFGEGRKLQLMRSKLYGEAAEEFDTFKLDNRIRARAYADVKTRLMKLFHSMETRSQRSVEFHNMTREPEENMRRYANRMRKAFHLAYPLKGTLDPTTNASREQMMMDRFIEGLQSELQARLKHKEFPSFEKLIDKAELLAMALEEAQTRSRVHAVFAARPK</sequence>
<evidence type="ECO:0000313" key="1">
    <source>
        <dbReference type="EMBL" id="EFX78923.1"/>
    </source>
</evidence>